<dbReference type="GO" id="GO:0001725">
    <property type="term" value="C:stress fiber"/>
    <property type="evidence" value="ECO:0007669"/>
    <property type="project" value="TreeGrafter"/>
</dbReference>
<dbReference type="GO" id="GO:0030036">
    <property type="term" value="P:actin cytoskeleton organization"/>
    <property type="evidence" value="ECO:0007669"/>
    <property type="project" value="TreeGrafter"/>
</dbReference>
<dbReference type="SMART" id="SM00228">
    <property type="entry name" value="PDZ"/>
    <property type="match status" value="1"/>
</dbReference>
<keyword evidence="7" id="KW-1185">Reference proteome</keyword>
<evidence type="ECO:0000313" key="6">
    <source>
        <dbReference type="EMBL" id="OWA51679.1"/>
    </source>
</evidence>
<gene>
    <name evidence="6" type="ORF">BV898_16152</name>
</gene>
<feature type="compositionally biased region" description="Low complexity" evidence="4">
    <location>
        <begin position="315"/>
        <end position="357"/>
    </location>
</feature>
<keyword evidence="3" id="KW-0440">LIM domain</keyword>
<feature type="region of interest" description="Disordered" evidence="4">
    <location>
        <begin position="432"/>
        <end position="454"/>
    </location>
</feature>
<feature type="region of interest" description="Disordered" evidence="4">
    <location>
        <begin position="92"/>
        <end position="149"/>
    </location>
</feature>
<dbReference type="GO" id="GO:0005912">
    <property type="term" value="C:adherens junction"/>
    <property type="evidence" value="ECO:0007669"/>
    <property type="project" value="TreeGrafter"/>
</dbReference>
<dbReference type="GO" id="GO:0030018">
    <property type="term" value="C:Z disc"/>
    <property type="evidence" value="ECO:0007669"/>
    <property type="project" value="TreeGrafter"/>
</dbReference>
<evidence type="ECO:0000256" key="4">
    <source>
        <dbReference type="SAM" id="MobiDB-lite"/>
    </source>
</evidence>
<dbReference type="Gene3D" id="2.30.42.10">
    <property type="match status" value="1"/>
</dbReference>
<keyword evidence="3" id="KW-0479">Metal-binding</keyword>
<keyword evidence="3" id="KW-0862">Zinc</keyword>
<dbReference type="AlphaFoldDB" id="A0A9X6RL12"/>
<dbReference type="PROSITE" id="PS50106">
    <property type="entry name" value="PDZ"/>
    <property type="match status" value="1"/>
</dbReference>
<protein>
    <recommendedName>
        <fullName evidence="5">PDZ domain-containing protein</fullName>
    </recommendedName>
</protein>
<feature type="compositionally biased region" description="Polar residues" evidence="4">
    <location>
        <begin position="116"/>
        <end position="128"/>
    </location>
</feature>
<sequence length="454" mass="50089">MAGGSRSLIAIQLHRDGFNKPWGFRLQGGLEQGQPLTVQRVFMGSPSEGIIHRGDIVVRINDFDSSRMQLRDADHFINNSALTLRLEIQRVGGSSSHPTSPQPQQQQQQPPPAWANSPTLQLINQPSQGRRGEPRWNQEDISQAGPGIRSLVNQERNRKSGVLDYVAPLPNLDHLSVTNQTYRTNQLISPAPKAKHFRPMGSYLDASFGRQNLPQPKVAHDSQYSGGNTRSSSRGVARPASAYDLTGFNRQYSGSLSPHVNGSNGFSRQNSGGYSPSPRSPSVQTVLGGRQWPPPPQAESPPIQQPSNPFSFGGPQQSPSSYQQPQYQQQRPQYQQQHSYTQQQQPQYQPQYQQQQPAQLPFVIPETGSSRKIVHSQFNSPAGLYSTKNAVDMFTGQTGLRPNQVQNEANKLTDFKLSPTYKALMEAQTRGGVGTQWGNGYARPAFGQGSVSDL</sequence>
<name>A0A9X6RL12_HYPEX</name>
<evidence type="ECO:0000256" key="2">
    <source>
        <dbReference type="ARBA" id="ARBA00022490"/>
    </source>
</evidence>
<keyword evidence="2" id="KW-0963">Cytoplasm</keyword>
<dbReference type="PANTHER" id="PTHR24214:SF38">
    <property type="entry name" value="PDZ AND LIM DOMAIN PROTEIN ZASP-RELATED"/>
    <property type="match status" value="1"/>
</dbReference>
<feature type="compositionally biased region" description="Polar residues" evidence="4">
    <location>
        <begin position="222"/>
        <end position="234"/>
    </location>
</feature>
<evidence type="ECO:0000313" key="7">
    <source>
        <dbReference type="Proteomes" id="UP000192578"/>
    </source>
</evidence>
<proteinExistence type="predicted"/>
<feature type="domain" description="PDZ" evidence="5">
    <location>
        <begin position="10"/>
        <end position="92"/>
    </location>
</feature>
<feature type="region of interest" description="Disordered" evidence="4">
    <location>
        <begin position="205"/>
        <end position="237"/>
    </location>
</feature>
<comment type="subcellular location">
    <subcellularLocation>
        <location evidence="1">Cytoplasm</location>
    </subcellularLocation>
</comment>
<accession>A0A9X6RL12</accession>
<evidence type="ECO:0000256" key="3">
    <source>
        <dbReference type="ARBA" id="ARBA00023038"/>
    </source>
</evidence>
<feature type="region of interest" description="Disordered" evidence="4">
    <location>
        <begin position="254"/>
        <end position="357"/>
    </location>
</feature>
<dbReference type="PANTHER" id="PTHR24214">
    <property type="entry name" value="PDZ AND LIM DOMAIN PROTEIN ZASP"/>
    <property type="match status" value="1"/>
</dbReference>
<dbReference type="Pfam" id="PF15936">
    <property type="entry name" value="DUF4749"/>
    <property type="match status" value="1"/>
</dbReference>
<comment type="caution">
    <text evidence="6">The sequence shown here is derived from an EMBL/GenBank/DDBJ whole genome shotgun (WGS) entry which is preliminary data.</text>
</comment>
<dbReference type="InterPro" id="IPR006643">
    <property type="entry name" value="Zasp-like_motif"/>
</dbReference>
<dbReference type="GO" id="GO:0061061">
    <property type="term" value="P:muscle structure development"/>
    <property type="evidence" value="ECO:0007669"/>
    <property type="project" value="TreeGrafter"/>
</dbReference>
<dbReference type="SUPFAM" id="SSF50156">
    <property type="entry name" value="PDZ domain-like"/>
    <property type="match status" value="1"/>
</dbReference>
<dbReference type="GO" id="GO:0003779">
    <property type="term" value="F:actin binding"/>
    <property type="evidence" value="ECO:0007669"/>
    <property type="project" value="TreeGrafter"/>
</dbReference>
<dbReference type="GO" id="GO:0031941">
    <property type="term" value="C:filamentous actin"/>
    <property type="evidence" value="ECO:0007669"/>
    <property type="project" value="TreeGrafter"/>
</dbReference>
<dbReference type="GO" id="GO:0051371">
    <property type="term" value="F:muscle alpha-actinin binding"/>
    <property type="evidence" value="ECO:0007669"/>
    <property type="project" value="TreeGrafter"/>
</dbReference>
<evidence type="ECO:0000259" key="5">
    <source>
        <dbReference type="PROSITE" id="PS50106"/>
    </source>
</evidence>
<dbReference type="EMBL" id="MTYJ01000235">
    <property type="protein sequence ID" value="OWA51679.1"/>
    <property type="molecule type" value="Genomic_DNA"/>
</dbReference>
<dbReference type="Proteomes" id="UP000192578">
    <property type="component" value="Unassembled WGS sequence"/>
</dbReference>
<organism evidence="6 7">
    <name type="scientific">Hypsibius exemplaris</name>
    <name type="common">Freshwater tardigrade</name>
    <dbReference type="NCBI Taxonomy" id="2072580"/>
    <lineage>
        <taxon>Eukaryota</taxon>
        <taxon>Metazoa</taxon>
        <taxon>Ecdysozoa</taxon>
        <taxon>Tardigrada</taxon>
        <taxon>Eutardigrada</taxon>
        <taxon>Parachela</taxon>
        <taxon>Hypsibioidea</taxon>
        <taxon>Hypsibiidae</taxon>
        <taxon>Hypsibius</taxon>
    </lineage>
</organism>
<evidence type="ECO:0000256" key="1">
    <source>
        <dbReference type="ARBA" id="ARBA00004496"/>
    </source>
</evidence>
<dbReference type="InterPro" id="IPR031847">
    <property type="entry name" value="PDLI1-4/Zasp-like_mid"/>
</dbReference>
<dbReference type="Pfam" id="PF00595">
    <property type="entry name" value="PDZ"/>
    <property type="match status" value="1"/>
</dbReference>
<feature type="compositionally biased region" description="Polar residues" evidence="4">
    <location>
        <begin position="254"/>
        <end position="274"/>
    </location>
</feature>
<dbReference type="InterPro" id="IPR050604">
    <property type="entry name" value="PDZ-LIM_domain"/>
</dbReference>
<dbReference type="InterPro" id="IPR036034">
    <property type="entry name" value="PDZ_sf"/>
</dbReference>
<dbReference type="InterPro" id="IPR001478">
    <property type="entry name" value="PDZ"/>
</dbReference>
<dbReference type="SMART" id="SM00735">
    <property type="entry name" value="ZM"/>
    <property type="match status" value="1"/>
</dbReference>
<reference evidence="7" key="1">
    <citation type="submission" date="2017-01" db="EMBL/GenBank/DDBJ databases">
        <title>Comparative genomics of anhydrobiosis in the tardigrade Hypsibius dujardini.</title>
        <authorList>
            <person name="Yoshida Y."/>
            <person name="Koutsovoulos G."/>
            <person name="Laetsch D."/>
            <person name="Stevens L."/>
            <person name="Kumar S."/>
            <person name="Horikawa D."/>
            <person name="Ishino K."/>
            <person name="Komine S."/>
            <person name="Tomita M."/>
            <person name="Blaxter M."/>
            <person name="Arakawa K."/>
        </authorList>
    </citation>
    <scope>NUCLEOTIDE SEQUENCE [LARGE SCALE GENOMIC DNA]</scope>
    <source>
        <strain evidence="7">Z151</strain>
    </source>
</reference>
<dbReference type="OrthoDB" id="44841at2759"/>